<gene>
    <name evidence="1" type="ORF">FN924_14010</name>
</gene>
<proteinExistence type="predicted"/>
<protein>
    <submittedName>
        <fullName evidence="1">Uncharacterized protein</fullName>
    </submittedName>
</protein>
<reference evidence="1 2" key="1">
    <citation type="submission" date="2019-07" db="EMBL/GenBank/DDBJ databases">
        <authorList>
            <person name="Li J."/>
        </authorList>
    </citation>
    <scope>NUCLEOTIDE SEQUENCE [LARGE SCALE GENOMIC DNA]</scope>
    <source>
        <strain evidence="1 2">TKL69</strain>
    </source>
</reference>
<evidence type="ECO:0000313" key="2">
    <source>
        <dbReference type="Proteomes" id="UP000315215"/>
    </source>
</evidence>
<dbReference type="KEGG" id="aqt:FN924_14010"/>
<dbReference type="EMBL" id="CP041666">
    <property type="protein sequence ID" value="QDP41198.1"/>
    <property type="molecule type" value="Genomic_DNA"/>
</dbReference>
<keyword evidence="2" id="KW-1185">Reference proteome</keyword>
<dbReference type="AlphaFoldDB" id="A0A516KIH3"/>
<dbReference type="Proteomes" id="UP000315215">
    <property type="component" value="Chromosome"/>
</dbReference>
<evidence type="ECO:0000313" key="1">
    <source>
        <dbReference type="EMBL" id="QDP41198.1"/>
    </source>
</evidence>
<sequence length="107" mass="12587">MKNITVMDWLYEEECTDREIDFILTFLPALSTLSIDYSKMAHIHKLLNKRFPDFSISWDKDYLQFVNFDSLIKEKLAGKFSTKELLCRMSRQEMCKSICDTILASST</sequence>
<organism evidence="1 2">
    <name type="scientific">Radiobacillus deserti</name>
    <dbReference type="NCBI Taxonomy" id="2594883"/>
    <lineage>
        <taxon>Bacteria</taxon>
        <taxon>Bacillati</taxon>
        <taxon>Bacillota</taxon>
        <taxon>Bacilli</taxon>
        <taxon>Bacillales</taxon>
        <taxon>Bacillaceae</taxon>
        <taxon>Radiobacillus</taxon>
    </lineage>
</organism>
<accession>A0A516KIH3</accession>
<dbReference type="OrthoDB" id="2990224at2"/>
<name>A0A516KIH3_9BACI</name>
<dbReference type="RefSeq" id="WP_143895496.1">
    <property type="nucleotide sequence ID" value="NZ_CP041666.1"/>
</dbReference>